<dbReference type="GeneID" id="17302072"/>
<evidence type="ECO:0000259" key="9">
    <source>
        <dbReference type="PROSITE" id="PS50868"/>
    </source>
</evidence>
<feature type="domain" description="AWS" evidence="10">
    <location>
        <begin position="18"/>
        <end position="70"/>
    </location>
</feature>
<dbReference type="SMART" id="SM00570">
    <property type="entry name" value="AWS"/>
    <property type="match status" value="1"/>
</dbReference>
<name>L1JA08_GUITC</name>
<dbReference type="InterPro" id="IPR006560">
    <property type="entry name" value="AWS_dom"/>
</dbReference>
<protein>
    <submittedName>
        <fullName evidence="11 12">Uncharacterized protein</fullName>
    </submittedName>
</protein>
<comment type="subcellular location">
    <subcellularLocation>
        <location evidence="2">Chromosome</location>
    </subcellularLocation>
    <subcellularLocation>
        <location evidence="1">Nucleus</location>
    </subcellularLocation>
</comment>
<evidence type="ECO:0000256" key="2">
    <source>
        <dbReference type="ARBA" id="ARBA00004286"/>
    </source>
</evidence>
<dbReference type="GO" id="GO:0042054">
    <property type="term" value="F:histone methyltransferase activity"/>
    <property type="evidence" value="ECO:0007669"/>
    <property type="project" value="InterPro"/>
</dbReference>
<reference evidence="12" key="3">
    <citation type="submission" date="2016-03" db="UniProtKB">
        <authorList>
            <consortium name="EnsemblProtists"/>
        </authorList>
    </citation>
    <scope>IDENTIFICATION</scope>
</reference>
<dbReference type="PROSITE" id="PS51215">
    <property type="entry name" value="AWS"/>
    <property type="match status" value="1"/>
</dbReference>
<dbReference type="InterPro" id="IPR003616">
    <property type="entry name" value="Post-SET_dom"/>
</dbReference>
<dbReference type="HOGENOM" id="CLU_020840_5_1_1"/>
<organism evidence="11">
    <name type="scientific">Guillardia theta (strain CCMP2712)</name>
    <name type="common">Cryptophyte</name>
    <dbReference type="NCBI Taxonomy" id="905079"/>
    <lineage>
        <taxon>Eukaryota</taxon>
        <taxon>Cryptophyceae</taxon>
        <taxon>Pyrenomonadales</taxon>
        <taxon>Geminigeraceae</taxon>
        <taxon>Guillardia</taxon>
    </lineage>
</organism>
<sequence length="215" mass="24685">ISKNVYVGEERAALKSMESRSACQCIYVPGVPETACGEHSNCMLRDLYIECDYRCPCSSHCLNKRLQKRQWAKCSIFLAKNGRGWALRNDEDLRQGQLVMEYIGEVISGEEVSRRMEEYAGKRHTYMLKLNQEEFIDSTRKANLARFINHCCEPNCEMQKWYVGNKQCVALFAKYFIPSGSELTFDYDMEFYGSENVVCLCGAPKCRGTLGKPKE</sequence>
<reference evidence="13" key="2">
    <citation type="submission" date="2012-11" db="EMBL/GenBank/DDBJ databases">
        <authorList>
            <person name="Kuo A."/>
            <person name="Curtis B.A."/>
            <person name="Tanifuji G."/>
            <person name="Burki F."/>
            <person name="Gruber A."/>
            <person name="Irimia M."/>
            <person name="Maruyama S."/>
            <person name="Arias M.C."/>
            <person name="Ball S.G."/>
            <person name="Gile G.H."/>
            <person name="Hirakawa Y."/>
            <person name="Hopkins J.F."/>
            <person name="Rensing S.A."/>
            <person name="Schmutz J."/>
            <person name="Symeonidi A."/>
            <person name="Elias M."/>
            <person name="Eveleigh R.J."/>
            <person name="Herman E.K."/>
            <person name="Klute M.J."/>
            <person name="Nakayama T."/>
            <person name="Obornik M."/>
            <person name="Reyes-Prieto A."/>
            <person name="Armbrust E.V."/>
            <person name="Aves S.J."/>
            <person name="Beiko R.G."/>
            <person name="Coutinho P."/>
            <person name="Dacks J.B."/>
            <person name="Durnford D.G."/>
            <person name="Fast N.M."/>
            <person name="Green B.R."/>
            <person name="Grisdale C."/>
            <person name="Hempe F."/>
            <person name="Henrissat B."/>
            <person name="Hoppner M.P."/>
            <person name="Ishida K.-I."/>
            <person name="Kim E."/>
            <person name="Koreny L."/>
            <person name="Kroth P.G."/>
            <person name="Liu Y."/>
            <person name="Malik S.-B."/>
            <person name="Maier U.G."/>
            <person name="McRose D."/>
            <person name="Mock T."/>
            <person name="Neilson J.A."/>
            <person name="Onodera N.T."/>
            <person name="Poole A.M."/>
            <person name="Pritham E.J."/>
            <person name="Richards T.A."/>
            <person name="Rocap G."/>
            <person name="Roy S.W."/>
            <person name="Sarai C."/>
            <person name="Schaack S."/>
            <person name="Shirato S."/>
            <person name="Slamovits C.H."/>
            <person name="Spencer D.F."/>
            <person name="Suzuki S."/>
            <person name="Worden A.Z."/>
            <person name="Zauner S."/>
            <person name="Barry K."/>
            <person name="Bell C."/>
            <person name="Bharti A.K."/>
            <person name="Crow J.A."/>
            <person name="Grimwood J."/>
            <person name="Kramer R."/>
            <person name="Lindquist E."/>
            <person name="Lucas S."/>
            <person name="Salamov A."/>
            <person name="McFadden G.I."/>
            <person name="Lane C.E."/>
            <person name="Keeling P.J."/>
            <person name="Gray M.W."/>
            <person name="Grigoriev I.V."/>
            <person name="Archibald J.M."/>
        </authorList>
    </citation>
    <scope>NUCLEOTIDE SEQUENCE</scope>
    <source>
        <strain evidence="13">CCMP2712</strain>
    </source>
</reference>
<dbReference type="InterPro" id="IPR001214">
    <property type="entry name" value="SET_dom"/>
</dbReference>
<feature type="domain" description="SET" evidence="8">
    <location>
        <begin position="72"/>
        <end position="188"/>
    </location>
</feature>
<evidence type="ECO:0000256" key="7">
    <source>
        <dbReference type="ARBA" id="ARBA00023242"/>
    </source>
</evidence>
<evidence type="ECO:0000259" key="8">
    <source>
        <dbReference type="PROSITE" id="PS50280"/>
    </source>
</evidence>
<evidence type="ECO:0000256" key="3">
    <source>
        <dbReference type="ARBA" id="ARBA00022454"/>
    </source>
</evidence>
<dbReference type="OrthoDB" id="422362at2759"/>
<feature type="non-terminal residue" evidence="11">
    <location>
        <position position="215"/>
    </location>
</feature>
<evidence type="ECO:0000313" key="12">
    <source>
        <dbReference type="EnsemblProtists" id="EKX45346"/>
    </source>
</evidence>
<dbReference type="PANTHER" id="PTHR22884">
    <property type="entry name" value="SET DOMAIN PROTEINS"/>
    <property type="match status" value="1"/>
</dbReference>
<dbReference type="EMBL" id="JH992999">
    <property type="protein sequence ID" value="EKX45346.1"/>
    <property type="molecule type" value="Genomic_DNA"/>
</dbReference>
<dbReference type="GO" id="GO:0005634">
    <property type="term" value="C:nucleus"/>
    <property type="evidence" value="ECO:0007669"/>
    <property type="project" value="UniProtKB-SubCell"/>
</dbReference>
<evidence type="ECO:0000256" key="6">
    <source>
        <dbReference type="ARBA" id="ARBA00022691"/>
    </source>
</evidence>
<dbReference type="RefSeq" id="XP_005832326.1">
    <property type="nucleotide sequence ID" value="XM_005832269.1"/>
</dbReference>
<dbReference type="Pfam" id="PF00856">
    <property type="entry name" value="SET"/>
    <property type="match status" value="1"/>
</dbReference>
<dbReference type="Pfam" id="PF17907">
    <property type="entry name" value="AWS"/>
    <property type="match status" value="1"/>
</dbReference>
<dbReference type="SUPFAM" id="SSF82199">
    <property type="entry name" value="SET domain"/>
    <property type="match status" value="1"/>
</dbReference>
<dbReference type="STRING" id="905079.L1JA08"/>
<evidence type="ECO:0000256" key="5">
    <source>
        <dbReference type="ARBA" id="ARBA00022679"/>
    </source>
</evidence>
<dbReference type="GO" id="GO:0005694">
    <property type="term" value="C:chromosome"/>
    <property type="evidence" value="ECO:0007669"/>
    <property type="project" value="UniProtKB-SubCell"/>
</dbReference>
<dbReference type="OMA" id="NCEVQLW"/>
<dbReference type="KEGG" id="gtt:GUITHDRAFT_61291"/>
<evidence type="ECO:0000313" key="11">
    <source>
        <dbReference type="EMBL" id="EKX45346.1"/>
    </source>
</evidence>
<dbReference type="PROSITE" id="PS50868">
    <property type="entry name" value="POST_SET"/>
    <property type="match status" value="1"/>
</dbReference>
<evidence type="ECO:0000313" key="13">
    <source>
        <dbReference type="Proteomes" id="UP000011087"/>
    </source>
</evidence>
<evidence type="ECO:0000256" key="1">
    <source>
        <dbReference type="ARBA" id="ARBA00004123"/>
    </source>
</evidence>
<reference evidence="11 13" key="1">
    <citation type="journal article" date="2012" name="Nature">
        <title>Algal genomes reveal evolutionary mosaicism and the fate of nucleomorphs.</title>
        <authorList>
            <consortium name="DOE Joint Genome Institute"/>
            <person name="Curtis B.A."/>
            <person name="Tanifuji G."/>
            <person name="Burki F."/>
            <person name="Gruber A."/>
            <person name="Irimia M."/>
            <person name="Maruyama S."/>
            <person name="Arias M.C."/>
            <person name="Ball S.G."/>
            <person name="Gile G.H."/>
            <person name="Hirakawa Y."/>
            <person name="Hopkins J.F."/>
            <person name="Kuo A."/>
            <person name="Rensing S.A."/>
            <person name="Schmutz J."/>
            <person name="Symeonidi A."/>
            <person name="Elias M."/>
            <person name="Eveleigh R.J."/>
            <person name="Herman E.K."/>
            <person name="Klute M.J."/>
            <person name="Nakayama T."/>
            <person name="Obornik M."/>
            <person name="Reyes-Prieto A."/>
            <person name="Armbrust E.V."/>
            <person name="Aves S.J."/>
            <person name="Beiko R.G."/>
            <person name="Coutinho P."/>
            <person name="Dacks J.B."/>
            <person name="Durnford D.G."/>
            <person name="Fast N.M."/>
            <person name="Green B.R."/>
            <person name="Grisdale C.J."/>
            <person name="Hempel F."/>
            <person name="Henrissat B."/>
            <person name="Hoppner M.P."/>
            <person name="Ishida K."/>
            <person name="Kim E."/>
            <person name="Koreny L."/>
            <person name="Kroth P.G."/>
            <person name="Liu Y."/>
            <person name="Malik S.B."/>
            <person name="Maier U.G."/>
            <person name="McRose D."/>
            <person name="Mock T."/>
            <person name="Neilson J.A."/>
            <person name="Onodera N.T."/>
            <person name="Poole A.M."/>
            <person name="Pritham E.J."/>
            <person name="Richards T.A."/>
            <person name="Rocap G."/>
            <person name="Roy S.W."/>
            <person name="Sarai C."/>
            <person name="Schaack S."/>
            <person name="Shirato S."/>
            <person name="Slamovits C.H."/>
            <person name="Spencer D.F."/>
            <person name="Suzuki S."/>
            <person name="Worden A.Z."/>
            <person name="Zauner S."/>
            <person name="Barry K."/>
            <person name="Bell C."/>
            <person name="Bharti A.K."/>
            <person name="Crow J.A."/>
            <person name="Grimwood J."/>
            <person name="Kramer R."/>
            <person name="Lindquist E."/>
            <person name="Lucas S."/>
            <person name="Salamov A."/>
            <person name="McFadden G.I."/>
            <person name="Lane C.E."/>
            <person name="Keeling P.J."/>
            <person name="Gray M.W."/>
            <person name="Grigoriev I.V."/>
            <person name="Archibald J.M."/>
        </authorList>
    </citation>
    <scope>NUCLEOTIDE SEQUENCE</scope>
    <source>
        <strain evidence="11 13">CCMP2712</strain>
    </source>
</reference>
<feature type="domain" description="Post-SET" evidence="9">
    <location>
        <begin position="195"/>
        <end position="211"/>
    </location>
</feature>
<gene>
    <name evidence="11" type="ORF">GUITHDRAFT_61291</name>
</gene>
<dbReference type="InterPro" id="IPR050777">
    <property type="entry name" value="SET2_Histone-Lys_MeTrsfase"/>
</dbReference>
<proteinExistence type="predicted"/>
<keyword evidence="7" id="KW-0539">Nucleus</keyword>
<dbReference type="SMART" id="SM00317">
    <property type="entry name" value="SET"/>
    <property type="match status" value="1"/>
</dbReference>
<evidence type="ECO:0000256" key="4">
    <source>
        <dbReference type="ARBA" id="ARBA00022603"/>
    </source>
</evidence>
<keyword evidence="4" id="KW-0489">Methyltransferase</keyword>
<dbReference type="SMART" id="SM00508">
    <property type="entry name" value="PostSET"/>
    <property type="match status" value="1"/>
</dbReference>
<dbReference type="Gene3D" id="2.170.270.10">
    <property type="entry name" value="SET domain"/>
    <property type="match status" value="1"/>
</dbReference>
<accession>L1JA08</accession>
<feature type="non-terminal residue" evidence="11">
    <location>
        <position position="1"/>
    </location>
</feature>
<dbReference type="EnsemblProtists" id="EKX45346">
    <property type="protein sequence ID" value="EKX45346"/>
    <property type="gene ID" value="GUITHDRAFT_61291"/>
</dbReference>
<dbReference type="GO" id="GO:0032259">
    <property type="term" value="P:methylation"/>
    <property type="evidence" value="ECO:0007669"/>
    <property type="project" value="UniProtKB-KW"/>
</dbReference>
<keyword evidence="13" id="KW-1185">Reference proteome</keyword>
<dbReference type="eggNOG" id="KOG4442">
    <property type="taxonomic scope" value="Eukaryota"/>
</dbReference>
<keyword evidence="5" id="KW-0808">Transferase</keyword>
<keyword evidence="6" id="KW-0949">S-adenosyl-L-methionine</keyword>
<dbReference type="PROSITE" id="PS50280">
    <property type="entry name" value="SET"/>
    <property type="match status" value="1"/>
</dbReference>
<dbReference type="InterPro" id="IPR046341">
    <property type="entry name" value="SET_dom_sf"/>
</dbReference>
<dbReference type="PaxDb" id="55529-EKX45346"/>
<keyword evidence="3" id="KW-0158">Chromosome</keyword>
<dbReference type="Proteomes" id="UP000011087">
    <property type="component" value="Unassembled WGS sequence"/>
</dbReference>
<evidence type="ECO:0000259" key="10">
    <source>
        <dbReference type="PROSITE" id="PS51215"/>
    </source>
</evidence>
<dbReference type="AlphaFoldDB" id="L1JA08"/>